<organism evidence="1 2">
    <name type="scientific">Sphaerimonospora cavernae</name>
    <dbReference type="NCBI Taxonomy" id="1740611"/>
    <lineage>
        <taxon>Bacteria</taxon>
        <taxon>Bacillati</taxon>
        <taxon>Actinomycetota</taxon>
        <taxon>Actinomycetes</taxon>
        <taxon>Streptosporangiales</taxon>
        <taxon>Streptosporangiaceae</taxon>
        <taxon>Sphaerimonospora</taxon>
    </lineage>
</organism>
<comment type="caution">
    <text evidence="1">The sequence shown here is derived from an EMBL/GenBank/DDBJ whole genome shotgun (WGS) entry which is preliminary data.</text>
</comment>
<evidence type="ECO:0000313" key="1">
    <source>
        <dbReference type="EMBL" id="MFC0864545.1"/>
    </source>
</evidence>
<protein>
    <submittedName>
        <fullName evidence="1">Uncharacterized protein</fullName>
    </submittedName>
</protein>
<proteinExistence type="predicted"/>
<reference evidence="1 2" key="1">
    <citation type="submission" date="2024-09" db="EMBL/GenBank/DDBJ databases">
        <authorList>
            <person name="Sun Q."/>
            <person name="Mori K."/>
        </authorList>
    </citation>
    <scope>NUCLEOTIDE SEQUENCE [LARGE SCALE GENOMIC DNA]</scope>
    <source>
        <strain evidence="1 2">TBRC 1851</strain>
    </source>
</reference>
<dbReference type="Proteomes" id="UP001589870">
    <property type="component" value="Unassembled WGS sequence"/>
</dbReference>
<dbReference type="RefSeq" id="WP_394302644.1">
    <property type="nucleotide sequence ID" value="NZ_JBHMQT010000043.1"/>
</dbReference>
<evidence type="ECO:0000313" key="2">
    <source>
        <dbReference type="Proteomes" id="UP001589870"/>
    </source>
</evidence>
<sequence length="51" mass="5563">MELQQHFAVMNEIRALNEKIDRLAATLPVPVDVVDVVDVADGRAGPANHAR</sequence>
<gene>
    <name evidence="1" type="ORF">ACFHYQ_19835</name>
</gene>
<accession>A0ABV6U7W1</accession>
<keyword evidence="2" id="KW-1185">Reference proteome</keyword>
<name>A0ABV6U7W1_9ACTN</name>
<dbReference type="EMBL" id="JBHMQT010000043">
    <property type="protein sequence ID" value="MFC0864545.1"/>
    <property type="molecule type" value="Genomic_DNA"/>
</dbReference>